<accession>A0ABN2FWJ2</accession>
<keyword evidence="2" id="KW-1185">Reference proteome</keyword>
<evidence type="ECO:0000313" key="2">
    <source>
        <dbReference type="Proteomes" id="UP001499851"/>
    </source>
</evidence>
<name>A0ABN2FWJ2_9ACTN</name>
<dbReference type="Proteomes" id="UP001499851">
    <property type="component" value="Unassembled WGS sequence"/>
</dbReference>
<protein>
    <submittedName>
        <fullName evidence="1">Uncharacterized protein</fullName>
    </submittedName>
</protein>
<comment type="caution">
    <text evidence="1">The sequence shown here is derived from an EMBL/GenBank/DDBJ whole genome shotgun (WGS) entry which is preliminary data.</text>
</comment>
<sequence length="121" mass="13056">MEFAVHLAGGLARVEEPEAGLHSEFVAVPQPFDQRFEEIQAALSDLAELGEAVWVDGAIGHGVTLQGGRGFESKAVSILSTLCHNMGTECRGICPVRSAVDWYLNRLIFLFGTTPGDRSPE</sequence>
<organism evidence="1 2">
    <name type="scientific">Glycomyces endophyticus</name>
    <dbReference type="NCBI Taxonomy" id="480996"/>
    <lineage>
        <taxon>Bacteria</taxon>
        <taxon>Bacillati</taxon>
        <taxon>Actinomycetota</taxon>
        <taxon>Actinomycetes</taxon>
        <taxon>Glycomycetales</taxon>
        <taxon>Glycomycetaceae</taxon>
        <taxon>Glycomyces</taxon>
    </lineage>
</organism>
<reference evidence="1 2" key="1">
    <citation type="journal article" date="2019" name="Int. J. Syst. Evol. Microbiol.">
        <title>The Global Catalogue of Microorganisms (GCM) 10K type strain sequencing project: providing services to taxonomists for standard genome sequencing and annotation.</title>
        <authorList>
            <consortium name="The Broad Institute Genomics Platform"/>
            <consortium name="The Broad Institute Genome Sequencing Center for Infectious Disease"/>
            <person name="Wu L."/>
            <person name="Ma J."/>
        </authorList>
    </citation>
    <scope>NUCLEOTIDE SEQUENCE [LARGE SCALE GENOMIC DNA]</scope>
    <source>
        <strain evidence="1 2">JCM 16001</strain>
    </source>
</reference>
<proteinExistence type="predicted"/>
<evidence type="ECO:0000313" key="1">
    <source>
        <dbReference type="EMBL" id="GAA1661063.1"/>
    </source>
</evidence>
<gene>
    <name evidence="1" type="ORF">GCM10009830_02730</name>
</gene>
<dbReference type="EMBL" id="BAAAQF010000002">
    <property type="protein sequence ID" value="GAA1661063.1"/>
    <property type="molecule type" value="Genomic_DNA"/>
</dbReference>